<dbReference type="Proteomes" id="UP001168821">
    <property type="component" value="Unassembled WGS sequence"/>
</dbReference>
<evidence type="ECO:0000256" key="3">
    <source>
        <dbReference type="ARBA" id="ARBA00023015"/>
    </source>
</evidence>
<sequence length="111" mass="12994">MAEKRTRAPNFSKEEKLLLLQLAEKHKHILECKKTDGVTWREKDLCWKNIMVQFNASTPALVQRTDENLKKLYENIKKAQESRPQQIAAIYIKLVGVHLQVNVATPYLKRH</sequence>
<dbReference type="AlphaFoldDB" id="A0AA38M1J7"/>
<proteinExistence type="predicted"/>
<dbReference type="InterPro" id="IPR028002">
    <property type="entry name" value="Myb_DNA-bind_5"/>
</dbReference>
<feature type="domain" description="Myb/SANT-like DNA-binding" evidence="6">
    <location>
        <begin position="7"/>
        <end position="79"/>
    </location>
</feature>
<keyword evidence="8" id="KW-1185">Reference proteome</keyword>
<accession>A0AA38M1J7</accession>
<organism evidence="7 8">
    <name type="scientific">Zophobas morio</name>
    <dbReference type="NCBI Taxonomy" id="2755281"/>
    <lineage>
        <taxon>Eukaryota</taxon>
        <taxon>Metazoa</taxon>
        <taxon>Ecdysozoa</taxon>
        <taxon>Arthropoda</taxon>
        <taxon>Hexapoda</taxon>
        <taxon>Insecta</taxon>
        <taxon>Pterygota</taxon>
        <taxon>Neoptera</taxon>
        <taxon>Endopterygota</taxon>
        <taxon>Coleoptera</taxon>
        <taxon>Polyphaga</taxon>
        <taxon>Cucujiformia</taxon>
        <taxon>Tenebrionidae</taxon>
        <taxon>Zophobas</taxon>
    </lineage>
</organism>
<comment type="caution">
    <text evidence="7">The sequence shown here is derived from an EMBL/GenBank/DDBJ whole genome shotgun (WGS) entry which is preliminary data.</text>
</comment>
<dbReference type="EMBL" id="JALNTZ010000010">
    <property type="protein sequence ID" value="KAJ3640355.1"/>
    <property type="molecule type" value="Genomic_DNA"/>
</dbReference>
<evidence type="ECO:0000313" key="8">
    <source>
        <dbReference type="Proteomes" id="UP001168821"/>
    </source>
</evidence>
<evidence type="ECO:0000256" key="5">
    <source>
        <dbReference type="ARBA" id="ARBA00025466"/>
    </source>
</evidence>
<reference evidence="7" key="1">
    <citation type="journal article" date="2023" name="G3 (Bethesda)">
        <title>Whole genome assemblies of Zophobas morio and Tenebrio molitor.</title>
        <authorList>
            <person name="Kaur S."/>
            <person name="Stinson S.A."/>
            <person name="diCenzo G.C."/>
        </authorList>
    </citation>
    <scope>NUCLEOTIDE SEQUENCE</scope>
    <source>
        <strain evidence="7">QUZm001</strain>
    </source>
</reference>
<evidence type="ECO:0000256" key="2">
    <source>
        <dbReference type="ARBA" id="ARBA00016807"/>
    </source>
</evidence>
<dbReference type="PANTHER" id="PTHR21411">
    <property type="entry name" value="APONTIC"/>
    <property type="match status" value="1"/>
</dbReference>
<dbReference type="PANTHER" id="PTHR21411:SF0">
    <property type="entry name" value="REGULATORY PROTEIN ZESTE"/>
    <property type="match status" value="1"/>
</dbReference>
<name>A0AA38M1J7_9CUCU</name>
<evidence type="ECO:0000313" key="7">
    <source>
        <dbReference type="EMBL" id="KAJ3640355.1"/>
    </source>
</evidence>
<keyword evidence="3" id="KW-0805">Transcription regulation</keyword>
<keyword evidence="4" id="KW-0804">Transcription</keyword>
<comment type="function">
    <text evidence="5">Involved in transvection phenomena (= synapsis-dependent gene expression), where the synaptic pairing of chromosomes carrying genes with which zeste interacts influences the expression of these genes. Zeste binds to DNA and stimulates transcription from a nearby promoter.</text>
</comment>
<evidence type="ECO:0000259" key="6">
    <source>
        <dbReference type="Pfam" id="PF13873"/>
    </source>
</evidence>
<evidence type="ECO:0000256" key="1">
    <source>
        <dbReference type="ARBA" id="ARBA00011764"/>
    </source>
</evidence>
<evidence type="ECO:0000256" key="4">
    <source>
        <dbReference type="ARBA" id="ARBA00023163"/>
    </source>
</evidence>
<comment type="subunit">
    <text evidence="1">Self-associates forming complexes of several hundred monomers.</text>
</comment>
<protein>
    <recommendedName>
        <fullName evidence="2">Regulatory protein zeste</fullName>
    </recommendedName>
</protein>
<dbReference type="Pfam" id="PF13873">
    <property type="entry name" value="Myb_DNA-bind_5"/>
    <property type="match status" value="1"/>
</dbReference>
<gene>
    <name evidence="7" type="ORF">Zmor_003657</name>
</gene>